<accession>A0ABN2NT03</accession>
<reference evidence="2 3" key="1">
    <citation type="journal article" date="2019" name="Int. J. Syst. Evol. Microbiol.">
        <title>The Global Catalogue of Microorganisms (GCM) 10K type strain sequencing project: providing services to taxonomists for standard genome sequencing and annotation.</title>
        <authorList>
            <consortium name="The Broad Institute Genomics Platform"/>
            <consortium name="The Broad Institute Genome Sequencing Center for Infectious Disease"/>
            <person name="Wu L."/>
            <person name="Ma J."/>
        </authorList>
    </citation>
    <scope>NUCLEOTIDE SEQUENCE [LARGE SCALE GENOMIC DNA]</scope>
    <source>
        <strain evidence="2 3">JCM 16009</strain>
    </source>
</reference>
<feature type="compositionally biased region" description="Basic and acidic residues" evidence="1">
    <location>
        <begin position="41"/>
        <end position="51"/>
    </location>
</feature>
<keyword evidence="3" id="KW-1185">Reference proteome</keyword>
<dbReference type="Proteomes" id="UP001500449">
    <property type="component" value="Unassembled WGS sequence"/>
</dbReference>
<protein>
    <submittedName>
        <fullName evidence="2">Uncharacterized protein</fullName>
    </submittedName>
</protein>
<name>A0ABN2NT03_9PSEU</name>
<evidence type="ECO:0000256" key="1">
    <source>
        <dbReference type="SAM" id="MobiDB-lite"/>
    </source>
</evidence>
<feature type="compositionally biased region" description="Low complexity" evidence="1">
    <location>
        <begin position="56"/>
        <end position="69"/>
    </location>
</feature>
<feature type="region of interest" description="Disordered" evidence="1">
    <location>
        <begin position="101"/>
        <end position="120"/>
    </location>
</feature>
<evidence type="ECO:0000313" key="2">
    <source>
        <dbReference type="EMBL" id="GAA1878771.1"/>
    </source>
</evidence>
<sequence length="120" mass="12339">MTVLHAIPAQRSLPAPRRETPPVAIPRPREGAHRAAPAHALRPETTRERRTAQRGQVPAAPRRQVPPAVHGAASAAFTIVARAGSLTTLAAMLVLGGAAIAATDGTPPPADATVHTLQGP</sequence>
<evidence type="ECO:0000313" key="3">
    <source>
        <dbReference type="Proteomes" id="UP001500449"/>
    </source>
</evidence>
<feature type="region of interest" description="Disordered" evidence="1">
    <location>
        <begin position="1"/>
        <end position="71"/>
    </location>
</feature>
<organism evidence="2 3">
    <name type="scientific">Pseudonocardia ailaonensis</name>
    <dbReference type="NCBI Taxonomy" id="367279"/>
    <lineage>
        <taxon>Bacteria</taxon>
        <taxon>Bacillati</taxon>
        <taxon>Actinomycetota</taxon>
        <taxon>Actinomycetes</taxon>
        <taxon>Pseudonocardiales</taxon>
        <taxon>Pseudonocardiaceae</taxon>
        <taxon>Pseudonocardia</taxon>
    </lineage>
</organism>
<comment type="caution">
    <text evidence="2">The sequence shown here is derived from an EMBL/GenBank/DDBJ whole genome shotgun (WGS) entry which is preliminary data.</text>
</comment>
<dbReference type="EMBL" id="BAAAQK010000028">
    <property type="protein sequence ID" value="GAA1878771.1"/>
    <property type="molecule type" value="Genomic_DNA"/>
</dbReference>
<proteinExistence type="predicted"/>
<gene>
    <name evidence="2" type="ORF">GCM10009836_70200</name>
</gene>
<dbReference type="RefSeq" id="WP_344427423.1">
    <property type="nucleotide sequence ID" value="NZ_BAAAQK010000028.1"/>
</dbReference>